<evidence type="ECO:0000313" key="3">
    <source>
        <dbReference type="EMBL" id="QLB66864.1"/>
    </source>
</evidence>
<feature type="region of interest" description="Disordered" evidence="1">
    <location>
        <begin position="1"/>
        <end position="35"/>
    </location>
</feature>
<gene>
    <name evidence="3" type="ORF">A9O66_30550</name>
    <name evidence="2" type="ORF">VOI32_12580</name>
</gene>
<reference evidence="3 4" key="1">
    <citation type="journal article" date="2014" name="Genome Announc.">
        <title>Draft Genome Sequence of the Haloacid-Degrading Burkholderia caribensis Strain MBA4.</title>
        <authorList>
            <person name="Pan Y."/>
            <person name="Kong K.F."/>
            <person name="Tsang J.S."/>
        </authorList>
    </citation>
    <scope>NUCLEOTIDE SEQUENCE [LARGE SCALE GENOMIC DNA]</scope>
    <source>
        <strain evidence="3 4">852011</strain>
    </source>
</reference>
<feature type="compositionally biased region" description="Basic and acidic residues" evidence="1">
    <location>
        <begin position="151"/>
        <end position="160"/>
    </location>
</feature>
<reference evidence="3" key="2">
    <citation type="submission" date="2016-06" db="EMBL/GenBank/DDBJ databases">
        <authorList>
            <person name="Huang P."/>
            <person name="Jiang X."/>
            <person name="Liu X."/>
        </authorList>
    </citation>
    <scope>NUCLEOTIDE SEQUENCE</scope>
    <source>
        <strain evidence="3">852011</strain>
        <plasmid evidence="3">unnamed</plasmid>
    </source>
</reference>
<evidence type="ECO:0000256" key="1">
    <source>
        <dbReference type="SAM" id="MobiDB-lite"/>
    </source>
</evidence>
<accession>A0A9Q6S8Z6</accession>
<dbReference type="RefSeq" id="WP_107201450.1">
    <property type="nucleotide sequence ID" value="NZ_CP015960.1"/>
</dbReference>
<dbReference type="Proteomes" id="UP000509548">
    <property type="component" value="Plasmid unnamed"/>
</dbReference>
<name>A0A9Q6S8Z6_9BURK</name>
<geneLocation type="plasmid" evidence="4"/>
<feature type="region of interest" description="Disordered" evidence="1">
    <location>
        <begin position="74"/>
        <end position="167"/>
    </location>
</feature>
<evidence type="ECO:0000313" key="2">
    <source>
        <dbReference type="EMBL" id="MEO1754763.1"/>
    </source>
</evidence>
<keyword evidence="3" id="KW-0614">Plasmid</keyword>
<evidence type="ECO:0000313" key="4">
    <source>
        <dbReference type="Proteomes" id="UP000509548"/>
    </source>
</evidence>
<organism evidence="3 4">
    <name type="scientific">Paraburkholderia caribensis</name>
    <dbReference type="NCBI Taxonomy" id="75105"/>
    <lineage>
        <taxon>Bacteria</taxon>
        <taxon>Pseudomonadati</taxon>
        <taxon>Pseudomonadota</taxon>
        <taxon>Betaproteobacteria</taxon>
        <taxon>Burkholderiales</taxon>
        <taxon>Burkholderiaceae</taxon>
        <taxon>Paraburkholderia</taxon>
    </lineage>
</organism>
<feature type="compositionally biased region" description="Low complexity" evidence="1">
    <location>
        <begin position="81"/>
        <end position="98"/>
    </location>
</feature>
<dbReference type="AlphaFoldDB" id="A0A9Q6S8Z6"/>
<protein>
    <submittedName>
        <fullName evidence="3">Uncharacterized protein</fullName>
    </submittedName>
</protein>
<dbReference type="EMBL" id="CP015960">
    <property type="protein sequence ID" value="QLB66864.1"/>
    <property type="molecule type" value="Genomic_DNA"/>
</dbReference>
<feature type="compositionally biased region" description="Gly residues" evidence="1">
    <location>
        <begin position="125"/>
        <end position="135"/>
    </location>
</feature>
<evidence type="ECO:0000313" key="5">
    <source>
        <dbReference type="Proteomes" id="UP001462961"/>
    </source>
</evidence>
<dbReference type="EMBL" id="JAYLVJ010000013">
    <property type="protein sequence ID" value="MEO1754763.1"/>
    <property type="molecule type" value="Genomic_DNA"/>
</dbReference>
<sequence>MNPLHSRPATGASGTSAAQEAAQTQRGVTEPARQQTRARFATSLRNNVRFAHAHHAHLQGQARSANARRLAKALLKKRQGKAAATRFAAARRPATSRSGGNARAAQNTRTTDRRRSAALRVSRDGGNGGSRGGGQQQDEQQQQQQQQRQQQRREGKHDDDLMLDGADGTTNAARVVPEFAAHALTLAGSSRHEALAGAWCDALLKPGRSLHDALSQLRALRRHEGALPLASLAQVRQSLMDATARAAAARQAGEASQASAAGAAARANASTETRNVLAPLLALVAGSPMLPNREGRAAGANAALDGIARARNTLPAGASGPDESAR</sequence>
<geneLocation type="plasmid" evidence="3">
    <name>unnamed</name>
</geneLocation>
<feature type="compositionally biased region" description="Low complexity" evidence="1">
    <location>
        <begin position="136"/>
        <end position="149"/>
    </location>
</feature>
<feature type="compositionally biased region" description="Polar residues" evidence="1">
    <location>
        <begin position="12"/>
        <end position="35"/>
    </location>
</feature>
<proteinExistence type="predicted"/>
<reference evidence="2 5" key="3">
    <citation type="submission" date="2024-01" db="EMBL/GenBank/DDBJ databases">
        <title>The diversity of rhizobia nodulating Mimosa spp. in eleven states of Brazil covering several biomes is determined by host plant, location, and edaphic factors.</title>
        <authorList>
            <person name="Rouws L."/>
            <person name="Barauna A."/>
            <person name="Beukes C."/>
            <person name="De Faria S.M."/>
            <person name="Gross E."/>
            <person name="Dos Reis Junior F.B."/>
            <person name="Simon M."/>
            <person name="Maluk M."/>
            <person name="Odee D.W."/>
            <person name="Kenicer G."/>
            <person name="Young J.P.W."/>
            <person name="Reis V.M."/>
            <person name="Zilli J."/>
            <person name="James E.K."/>
        </authorList>
    </citation>
    <scope>NUCLEOTIDE SEQUENCE [LARGE SCALE GENOMIC DNA]</scope>
    <source>
        <strain evidence="2 5">JHI1651</strain>
    </source>
</reference>
<dbReference type="Proteomes" id="UP001462961">
    <property type="component" value="Unassembled WGS sequence"/>
</dbReference>
<keyword evidence="5" id="KW-1185">Reference proteome</keyword>